<dbReference type="Gene3D" id="2.60.120.10">
    <property type="entry name" value="Jelly Rolls"/>
    <property type="match status" value="1"/>
</dbReference>
<dbReference type="CDD" id="cd02222">
    <property type="entry name" value="cupin_TM1459-like"/>
    <property type="match status" value="1"/>
</dbReference>
<feature type="domain" description="Cupin type-2" evidence="2">
    <location>
        <begin position="444"/>
        <end position="512"/>
    </location>
</feature>
<organism evidence="3 4">
    <name type="scientific">Mucisphaera calidilacus</name>
    <dbReference type="NCBI Taxonomy" id="2527982"/>
    <lineage>
        <taxon>Bacteria</taxon>
        <taxon>Pseudomonadati</taxon>
        <taxon>Planctomycetota</taxon>
        <taxon>Phycisphaerae</taxon>
        <taxon>Phycisphaerales</taxon>
        <taxon>Phycisphaeraceae</taxon>
        <taxon>Mucisphaera</taxon>
    </lineage>
</organism>
<dbReference type="PANTHER" id="PTHR42704:SF17">
    <property type="entry name" value="RIBULOSE BISPHOSPHATE CARBOXYLASE LARGE CHAIN"/>
    <property type="match status" value="1"/>
</dbReference>
<dbReference type="PANTHER" id="PTHR42704">
    <property type="entry name" value="RIBULOSE BISPHOSPHATE CARBOXYLASE"/>
    <property type="match status" value="1"/>
</dbReference>
<dbReference type="InterPro" id="IPR036422">
    <property type="entry name" value="RuBisCO_lsu_N_sf"/>
</dbReference>
<dbReference type="InterPro" id="IPR014710">
    <property type="entry name" value="RmlC-like_jellyroll"/>
</dbReference>
<gene>
    <name evidence="3" type="primary">mtnW</name>
    <name evidence="3" type="ORF">Pan265_23960</name>
</gene>
<dbReference type="InterPro" id="IPR013096">
    <property type="entry name" value="Cupin_2"/>
</dbReference>
<dbReference type="InterPro" id="IPR000685">
    <property type="entry name" value="RuBisCO_lsu_C"/>
</dbReference>
<evidence type="ECO:0000259" key="1">
    <source>
        <dbReference type="Pfam" id="PF00016"/>
    </source>
</evidence>
<reference evidence="3 4" key="1">
    <citation type="submission" date="2019-02" db="EMBL/GenBank/DDBJ databases">
        <title>Deep-cultivation of Planctomycetes and their phenomic and genomic characterization uncovers novel biology.</title>
        <authorList>
            <person name="Wiegand S."/>
            <person name="Jogler M."/>
            <person name="Boedeker C."/>
            <person name="Pinto D."/>
            <person name="Vollmers J."/>
            <person name="Rivas-Marin E."/>
            <person name="Kohn T."/>
            <person name="Peeters S.H."/>
            <person name="Heuer A."/>
            <person name="Rast P."/>
            <person name="Oberbeckmann S."/>
            <person name="Bunk B."/>
            <person name="Jeske O."/>
            <person name="Meyerdierks A."/>
            <person name="Storesund J.E."/>
            <person name="Kallscheuer N."/>
            <person name="Luecker S."/>
            <person name="Lage O.M."/>
            <person name="Pohl T."/>
            <person name="Merkel B.J."/>
            <person name="Hornburger P."/>
            <person name="Mueller R.-W."/>
            <person name="Bruemmer F."/>
            <person name="Labrenz M."/>
            <person name="Spormann A.M."/>
            <person name="Op den Camp H."/>
            <person name="Overmann J."/>
            <person name="Amann R."/>
            <person name="Jetten M.S.M."/>
            <person name="Mascher T."/>
            <person name="Medema M.H."/>
            <person name="Devos D.P."/>
            <person name="Kaster A.-K."/>
            <person name="Ovreas L."/>
            <person name="Rohde M."/>
            <person name="Galperin M.Y."/>
            <person name="Jogler C."/>
        </authorList>
    </citation>
    <scope>NUCLEOTIDE SEQUENCE [LARGE SCALE GENOMIC DNA]</scope>
    <source>
        <strain evidence="3 4">Pan265</strain>
    </source>
</reference>
<dbReference type="GO" id="GO:0000287">
    <property type="term" value="F:magnesium ion binding"/>
    <property type="evidence" value="ECO:0007669"/>
    <property type="project" value="InterPro"/>
</dbReference>
<dbReference type="SFLD" id="SFLDS00014">
    <property type="entry name" value="RuBisCO"/>
    <property type="match status" value="1"/>
</dbReference>
<dbReference type="EC" id="5.3.2.5" evidence="3"/>
<keyword evidence="3" id="KW-0413">Isomerase</keyword>
<dbReference type="SUPFAM" id="SSF54966">
    <property type="entry name" value="RuBisCO, large subunit, small (N-terminal) domain"/>
    <property type="match status" value="1"/>
</dbReference>
<keyword evidence="4" id="KW-1185">Reference proteome</keyword>
<dbReference type="SUPFAM" id="SSF51649">
    <property type="entry name" value="RuBisCo, C-terminal domain"/>
    <property type="match status" value="1"/>
</dbReference>
<dbReference type="KEGG" id="mcad:Pan265_23960"/>
<dbReference type="Proteomes" id="UP000320386">
    <property type="component" value="Chromosome"/>
</dbReference>
<dbReference type="SUPFAM" id="SSF51182">
    <property type="entry name" value="RmlC-like cupins"/>
    <property type="match status" value="1"/>
</dbReference>
<evidence type="ECO:0000313" key="4">
    <source>
        <dbReference type="Proteomes" id="UP000320386"/>
    </source>
</evidence>
<dbReference type="InterPro" id="IPR011051">
    <property type="entry name" value="RmlC_Cupin_sf"/>
</dbReference>
<dbReference type="Pfam" id="PF07883">
    <property type="entry name" value="Cupin_2"/>
    <property type="match status" value="1"/>
</dbReference>
<protein>
    <submittedName>
        <fullName evidence="3">2,3-diketo-5-methylthiopentyl-1-phosphate enolase</fullName>
        <ecNumber evidence="3">5.3.2.5</ecNumber>
    </submittedName>
</protein>
<dbReference type="AlphaFoldDB" id="A0A518BZX2"/>
<dbReference type="InterPro" id="IPR036376">
    <property type="entry name" value="RuBisCO_lsu_C_sf"/>
</dbReference>
<dbReference type="GO" id="GO:0016984">
    <property type="term" value="F:ribulose-bisphosphate carboxylase activity"/>
    <property type="evidence" value="ECO:0007669"/>
    <property type="project" value="InterPro"/>
</dbReference>
<dbReference type="GO" id="GO:0015977">
    <property type="term" value="P:carbon fixation"/>
    <property type="evidence" value="ECO:0007669"/>
    <property type="project" value="InterPro"/>
</dbReference>
<dbReference type="GO" id="GO:0043715">
    <property type="term" value="F:2,3-diketo-5-methylthiopentyl-1-phosphate enolase activity"/>
    <property type="evidence" value="ECO:0007669"/>
    <property type="project" value="UniProtKB-EC"/>
</dbReference>
<proteinExistence type="predicted"/>
<feature type="domain" description="Ribulose bisphosphate carboxylase large subunit C-terminal" evidence="1">
    <location>
        <begin position="112"/>
        <end position="279"/>
    </location>
</feature>
<dbReference type="InterPro" id="IPR033966">
    <property type="entry name" value="RuBisCO"/>
</dbReference>
<dbReference type="SFLD" id="SFLDG00301">
    <property type="entry name" value="RuBisCO-like_proteins"/>
    <property type="match status" value="1"/>
</dbReference>
<dbReference type="Pfam" id="PF00016">
    <property type="entry name" value="RuBisCO_large"/>
    <property type="match status" value="1"/>
</dbReference>
<dbReference type="EMBL" id="CP036280">
    <property type="protein sequence ID" value="QDU72527.1"/>
    <property type="molecule type" value="Genomic_DNA"/>
</dbReference>
<name>A0A518BZX2_9BACT</name>
<dbReference type="RefSeq" id="WP_145446703.1">
    <property type="nucleotide sequence ID" value="NZ_CP036280.1"/>
</dbReference>
<dbReference type="OrthoDB" id="9770811at2"/>
<evidence type="ECO:0000259" key="2">
    <source>
        <dbReference type="Pfam" id="PF07883"/>
    </source>
</evidence>
<accession>A0A518BZX2</accession>
<evidence type="ECO:0000313" key="3">
    <source>
        <dbReference type="EMBL" id="QDU72527.1"/>
    </source>
</evidence>
<sequence length="523" mass="56273">MIQAVYQLSGSRTEAASLADKVALEQSLEVPRSVAEAAGLPAGTIGEVVSLEPAPDSAWLATVHYATWLASRRPSQLLNLLGGNCSMLPGVRLVDVTLPDELTQHFAGPRYGIPGLRGTLGIAKRPLLCSAIKPRGVSNERLAEVAGAMALGGCDLIKDDHNLVDEDAQAFATRISTIQRAVRDAQQQTGRPCLYLPNLAAGPTDWADYLKALENAGIQGVLLAPMLMGFDAVAHLRTSTDLLLMAHPTLAGGPLLGTDHGIAPAVLLGTLMRLVGIDASVFPNAGGRFAFTQKTCMDLAHALRRDDGPGPGAWPTPAGGMSVDRIDEQAEIYGPETCWLVGGAMLQHPDGIERGAAELHEALVARFGDERTDISTSQHVSACEVPMPDGISTAVHTVLRRLESGWEDRHAVDYKADDALPFQGVKRYELMGKADEPMHFDVRYFELEPGGHTSREKHRHVHAIIAAEGRGEVEIDGQTSPLDAHDLAYIPPLAVHQIRNRDDNTPFGFYCIVDRDRDRPQAP</sequence>
<dbReference type="Gene3D" id="3.20.20.110">
    <property type="entry name" value="Ribulose bisphosphate carboxylase, large subunit, C-terminal domain"/>
    <property type="match status" value="1"/>
</dbReference>
<dbReference type="Gene3D" id="3.30.70.150">
    <property type="entry name" value="RuBisCO large subunit, N-terminal domain"/>
    <property type="match status" value="1"/>
</dbReference>